<evidence type="ECO:0000313" key="3">
    <source>
        <dbReference type="Proteomes" id="UP000240883"/>
    </source>
</evidence>
<keyword evidence="3" id="KW-1185">Reference proteome</keyword>
<sequence>MHSIAIEHLQTTPCGISISDFSRPKSCSNIIMRSPSRQKRNIFVKNIFMSLVAAISRVSYSMARFDHRPSK</sequence>
<name>A0A2T2N5E0_CORCC</name>
<evidence type="ECO:0000256" key="1">
    <source>
        <dbReference type="SAM" id="Phobius"/>
    </source>
</evidence>
<keyword evidence="1" id="KW-1133">Transmembrane helix</keyword>
<evidence type="ECO:0000313" key="2">
    <source>
        <dbReference type="EMBL" id="PSN60667.1"/>
    </source>
</evidence>
<accession>A0A2T2N5E0</accession>
<proteinExistence type="predicted"/>
<feature type="transmembrane region" description="Helical" evidence="1">
    <location>
        <begin position="42"/>
        <end position="63"/>
    </location>
</feature>
<gene>
    <name evidence="2" type="ORF">BS50DRAFT_206023</name>
</gene>
<organism evidence="2 3">
    <name type="scientific">Corynespora cassiicola Philippines</name>
    <dbReference type="NCBI Taxonomy" id="1448308"/>
    <lineage>
        <taxon>Eukaryota</taxon>
        <taxon>Fungi</taxon>
        <taxon>Dikarya</taxon>
        <taxon>Ascomycota</taxon>
        <taxon>Pezizomycotina</taxon>
        <taxon>Dothideomycetes</taxon>
        <taxon>Pleosporomycetidae</taxon>
        <taxon>Pleosporales</taxon>
        <taxon>Corynesporascaceae</taxon>
        <taxon>Corynespora</taxon>
    </lineage>
</organism>
<dbReference type="EMBL" id="KZ678148">
    <property type="protein sequence ID" value="PSN60667.1"/>
    <property type="molecule type" value="Genomic_DNA"/>
</dbReference>
<reference evidence="2 3" key="1">
    <citation type="journal article" date="2018" name="Front. Microbiol.">
        <title>Genome-Wide Analysis of Corynespora cassiicola Leaf Fall Disease Putative Effectors.</title>
        <authorList>
            <person name="Lopez D."/>
            <person name="Ribeiro S."/>
            <person name="Label P."/>
            <person name="Fumanal B."/>
            <person name="Venisse J.S."/>
            <person name="Kohler A."/>
            <person name="de Oliveira R.R."/>
            <person name="Labutti K."/>
            <person name="Lipzen A."/>
            <person name="Lail K."/>
            <person name="Bauer D."/>
            <person name="Ohm R.A."/>
            <person name="Barry K.W."/>
            <person name="Spatafora J."/>
            <person name="Grigoriev I.V."/>
            <person name="Martin F.M."/>
            <person name="Pujade-Renaud V."/>
        </authorList>
    </citation>
    <scope>NUCLEOTIDE SEQUENCE [LARGE SCALE GENOMIC DNA]</scope>
    <source>
        <strain evidence="2 3">Philippines</strain>
    </source>
</reference>
<keyword evidence="1" id="KW-0812">Transmembrane</keyword>
<dbReference type="Proteomes" id="UP000240883">
    <property type="component" value="Unassembled WGS sequence"/>
</dbReference>
<dbReference type="AlphaFoldDB" id="A0A2T2N5E0"/>
<protein>
    <submittedName>
        <fullName evidence="2">Uncharacterized protein</fullName>
    </submittedName>
</protein>
<keyword evidence="1" id="KW-0472">Membrane</keyword>